<dbReference type="EC" id="3.1.1.74" evidence="4"/>
<evidence type="ECO:0000256" key="3">
    <source>
        <dbReference type="ARBA" id="ARBA00008645"/>
    </source>
</evidence>
<evidence type="ECO:0000256" key="2">
    <source>
        <dbReference type="ARBA" id="ARBA00004613"/>
    </source>
</evidence>
<evidence type="ECO:0000256" key="14">
    <source>
        <dbReference type="ARBA" id="ARBA00034045"/>
    </source>
</evidence>
<keyword evidence="7" id="KW-0574">Periplasm</keyword>
<evidence type="ECO:0000256" key="8">
    <source>
        <dbReference type="ARBA" id="ARBA00022801"/>
    </source>
</evidence>
<dbReference type="InterPro" id="IPR029058">
    <property type="entry name" value="AB_hydrolase_fold"/>
</dbReference>
<keyword evidence="6" id="KW-0964">Secreted</keyword>
<dbReference type="Gene3D" id="3.40.50.1820">
    <property type="entry name" value="alpha/beta hydrolase"/>
    <property type="match status" value="1"/>
</dbReference>
<keyword evidence="16" id="KW-0732">Signal</keyword>
<evidence type="ECO:0000256" key="9">
    <source>
        <dbReference type="ARBA" id="ARBA00023157"/>
    </source>
</evidence>
<gene>
    <name evidence="18" type="ORF">AAH991_03220</name>
</gene>
<evidence type="ECO:0000256" key="5">
    <source>
        <dbReference type="ARBA" id="ARBA00022487"/>
    </source>
</evidence>
<organism evidence="18 19">
    <name type="scientific">Microbispora maris</name>
    <dbReference type="NCBI Taxonomy" id="3144104"/>
    <lineage>
        <taxon>Bacteria</taxon>
        <taxon>Bacillati</taxon>
        <taxon>Actinomycetota</taxon>
        <taxon>Actinomycetes</taxon>
        <taxon>Streptosporangiales</taxon>
        <taxon>Streptosporangiaceae</taxon>
        <taxon>Microbispora</taxon>
    </lineage>
</organism>
<protein>
    <recommendedName>
        <fullName evidence="13">Poly(ethylene terephthalate) hydrolase</fullName>
        <ecNumber evidence="12">3.1.1.101</ecNumber>
        <ecNumber evidence="4">3.1.1.74</ecNumber>
    </recommendedName>
</protein>
<evidence type="ECO:0000256" key="13">
    <source>
        <dbReference type="ARBA" id="ARBA00033780"/>
    </source>
</evidence>
<dbReference type="InterPro" id="IPR012291">
    <property type="entry name" value="CBM2_carb-bd_dom_sf"/>
</dbReference>
<keyword evidence="9" id="KW-1015">Disulfide bond</keyword>
<evidence type="ECO:0000256" key="12">
    <source>
        <dbReference type="ARBA" id="ARBA00033764"/>
    </source>
</evidence>
<dbReference type="EMBL" id="JBDJAW010000002">
    <property type="protein sequence ID" value="MEN3534101.1"/>
    <property type="molecule type" value="Genomic_DNA"/>
</dbReference>
<keyword evidence="8" id="KW-0378">Hydrolase</keyword>
<dbReference type="Pfam" id="PF12740">
    <property type="entry name" value="PETase"/>
    <property type="match status" value="1"/>
</dbReference>
<dbReference type="InterPro" id="IPR041127">
    <property type="entry name" value="PET_hydrolase/cutinase-like"/>
</dbReference>
<reference evidence="18 19" key="1">
    <citation type="submission" date="2024-05" db="EMBL/GenBank/DDBJ databases">
        <title>Microbispora sp.ZYX-F-249.</title>
        <authorList>
            <person name="Xie H."/>
        </authorList>
    </citation>
    <scope>NUCLEOTIDE SEQUENCE [LARGE SCALE GENOMIC DNA]</scope>
    <source>
        <strain evidence="18 19">ZYX-F-249</strain>
    </source>
</reference>
<keyword evidence="19" id="KW-1185">Reference proteome</keyword>
<evidence type="ECO:0000256" key="1">
    <source>
        <dbReference type="ARBA" id="ARBA00004418"/>
    </source>
</evidence>
<feature type="compositionally biased region" description="Low complexity" evidence="15">
    <location>
        <begin position="293"/>
        <end position="307"/>
    </location>
</feature>
<proteinExistence type="inferred from homology"/>
<comment type="catalytic activity">
    <reaction evidence="14">
        <text>cutin + H2O = cutin monomers.</text>
        <dbReference type="EC" id="3.1.1.74"/>
    </reaction>
</comment>
<comment type="catalytic activity">
    <reaction evidence="11">
        <text>(ethylene terephthalate)(n) + H2O = (ethylene terephthalate)(n-1) + 4-[(2-hydroxyethoxy)carbonyl]benzoate + H(+)</text>
        <dbReference type="Rhea" id="RHEA:49528"/>
        <dbReference type="Rhea" id="RHEA-COMP:12420"/>
        <dbReference type="Rhea" id="RHEA-COMP:12421"/>
        <dbReference type="ChEBI" id="CHEBI:15377"/>
        <dbReference type="ChEBI" id="CHEBI:15378"/>
        <dbReference type="ChEBI" id="CHEBI:131701"/>
        <dbReference type="ChEBI" id="CHEBI:131704"/>
        <dbReference type="EC" id="3.1.1.101"/>
    </reaction>
    <physiologicalReaction direction="left-to-right" evidence="11">
        <dbReference type="Rhea" id="RHEA:49529"/>
    </physiologicalReaction>
</comment>
<dbReference type="PANTHER" id="PTHR22946">
    <property type="entry name" value="DIENELACTONE HYDROLASE DOMAIN-CONTAINING PROTEIN-RELATED"/>
    <property type="match status" value="1"/>
</dbReference>
<dbReference type="InterPro" id="IPR050261">
    <property type="entry name" value="FrsA_esterase"/>
</dbReference>
<evidence type="ECO:0000256" key="4">
    <source>
        <dbReference type="ARBA" id="ARBA00013095"/>
    </source>
</evidence>
<dbReference type="Proteomes" id="UP001447516">
    <property type="component" value="Unassembled WGS sequence"/>
</dbReference>
<comment type="catalytic activity">
    <reaction evidence="10">
        <text>a butanoate ester + H2O = an aliphatic alcohol + butanoate + H(+)</text>
        <dbReference type="Rhea" id="RHEA:47348"/>
        <dbReference type="ChEBI" id="CHEBI:2571"/>
        <dbReference type="ChEBI" id="CHEBI:15377"/>
        <dbReference type="ChEBI" id="CHEBI:15378"/>
        <dbReference type="ChEBI" id="CHEBI:17968"/>
        <dbReference type="ChEBI" id="CHEBI:50477"/>
    </reaction>
    <physiologicalReaction direction="left-to-right" evidence="10">
        <dbReference type="Rhea" id="RHEA:47349"/>
    </physiologicalReaction>
</comment>
<accession>A0ABV0AIQ8</accession>
<evidence type="ECO:0000256" key="11">
    <source>
        <dbReference type="ARBA" id="ARBA00033707"/>
    </source>
</evidence>
<dbReference type="SUPFAM" id="SSF49384">
    <property type="entry name" value="Carbohydrate-binding domain"/>
    <property type="match status" value="1"/>
</dbReference>
<feature type="region of interest" description="Disordered" evidence="15">
    <location>
        <begin position="292"/>
        <end position="337"/>
    </location>
</feature>
<name>A0ABV0AIQ8_9ACTN</name>
<feature type="signal peptide" evidence="16">
    <location>
        <begin position="1"/>
        <end position="27"/>
    </location>
</feature>
<sequence length="434" mass="44878">MHRLMHRVTAATVAVLGLLSMTIATHAASAADNPYQRGPNPTLASVSATRGTFATAQISVPPGNGFGSGVIYYPTDTGQGTFGGVAIVPGYSALFANEEAWMGPWLASFGFVVIGIETNSRTDSADARGTQLLAALDYLTQRSAVRDRVDPNRLSVVGHSAGGAGVLSALLRRPTLKAAVGLAPGSPVGDYSLYNDRVPTMFISGERDTTVTRSYLNGLYTTIPASTPSAWVEITGVDHLFATRANTTEMRVLIPWLKIFLDDDTRYTQFLCPQLADSANVSMYRSKCPYVPPGGSSPSASPSTSPSASPPASPSTSPSASPPISPSPSPSASPSASRACTASYRTVNSWSGGFQGEVTVTAGTSAINGWTVGWTLSGGQTINQVWNGTLSVNGSAVRVTNASYNGSIPASGSSTFGFLGTGTPSMPSITCTSP</sequence>
<dbReference type="SUPFAM" id="SSF53474">
    <property type="entry name" value="alpha/beta-Hydrolases"/>
    <property type="match status" value="1"/>
</dbReference>
<evidence type="ECO:0000256" key="6">
    <source>
        <dbReference type="ARBA" id="ARBA00022525"/>
    </source>
</evidence>
<dbReference type="PANTHER" id="PTHR22946:SF9">
    <property type="entry name" value="POLYKETIDE TRANSFERASE AF380"/>
    <property type="match status" value="1"/>
</dbReference>
<feature type="compositionally biased region" description="Pro residues" evidence="15">
    <location>
        <begin position="320"/>
        <end position="331"/>
    </location>
</feature>
<comment type="caution">
    <text evidence="18">The sequence shown here is derived from an EMBL/GenBank/DDBJ whole genome shotgun (WGS) entry which is preliminary data.</text>
</comment>
<evidence type="ECO:0000313" key="18">
    <source>
        <dbReference type="EMBL" id="MEN3534101.1"/>
    </source>
</evidence>
<evidence type="ECO:0000256" key="7">
    <source>
        <dbReference type="ARBA" id="ARBA00022764"/>
    </source>
</evidence>
<dbReference type="PROSITE" id="PS51173">
    <property type="entry name" value="CBM2"/>
    <property type="match status" value="1"/>
</dbReference>
<keyword evidence="5" id="KW-0719">Serine esterase</keyword>
<evidence type="ECO:0000259" key="17">
    <source>
        <dbReference type="PROSITE" id="PS51173"/>
    </source>
</evidence>
<dbReference type="EC" id="3.1.1.101" evidence="12"/>
<dbReference type="InterPro" id="IPR008965">
    <property type="entry name" value="CBM2/CBM3_carb-bd_dom_sf"/>
</dbReference>
<feature type="domain" description="CBM2" evidence="17">
    <location>
        <begin position="333"/>
        <end position="434"/>
    </location>
</feature>
<evidence type="ECO:0000256" key="16">
    <source>
        <dbReference type="SAM" id="SignalP"/>
    </source>
</evidence>
<dbReference type="SMART" id="SM00637">
    <property type="entry name" value="CBD_II"/>
    <property type="match status" value="1"/>
</dbReference>
<comment type="similarity">
    <text evidence="3">Belongs to the AB hydrolase superfamily.</text>
</comment>
<dbReference type="Pfam" id="PF00553">
    <property type="entry name" value="CBM_2"/>
    <property type="match status" value="1"/>
</dbReference>
<comment type="subcellular location">
    <subcellularLocation>
        <location evidence="1">Periplasm</location>
    </subcellularLocation>
    <subcellularLocation>
        <location evidence="2">Secreted</location>
    </subcellularLocation>
</comment>
<evidence type="ECO:0000256" key="10">
    <source>
        <dbReference type="ARBA" id="ARBA00033629"/>
    </source>
</evidence>
<dbReference type="InterPro" id="IPR001919">
    <property type="entry name" value="CBD2"/>
</dbReference>
<dbReference type="Gene3D" id="2.60.40.290">
    <property type="match status" value="1"/>
</dbReference>
<evidence type="ECO:0000313" key="19">
    <source>
        <dbReference type="Proteomes" id="UP001447516"/>
    </source>
</evidence>
<evidence type="ECO:0000256" key="15">
    <source>
        <dbReference type="SAM" id="MobiDB-lite"/>
    </source>
</evidence>
<feature type="chain" id="PRO_5045138264" description="Poly(ethylene terephthalate) hydrolase" evidence="16">
    <location>
        <begin position="28"/>
        <end position="434"/>
    </location>
</feature>
<dbReference type="RefSeq" id="WP_346224206.1">
    <property type="nucleotide sequence ID" value="NZ_JBDJAW010000002.1"/>
</dbReference>